<dbReference type="PANTHER" id="PTHR46913">
    <property type="entry name" value="RING-H2 FINGER PROTEIN ATL16"/>
    <property type="match status" value="1"/>
</dbReference>
<reference evidence="16 17" key="1">
    <citation type="submission" date="2021-09" db="EMBL/GenBank/DDBJ databases">
        <title>Genomic insights and catalytic innovation underlie evolution of tropane alkaloids biosynthesis.</title>
        <authorList>
            <person name="Wang Y.-J."/>
            <person name="Tian T."/>
            <person name="Huang J.-P."/>
            <person name="Huang S.-X."/>
        </authorList>
    </citation>
    <scope>NUCLEOTIDE SEQUENCE [LARGE SCALE GENOMIC DNA]</scope>
    <source>
        <strain evidence="16">KIB-2018</strain>
        <tissue evidence="16">Leaf</tissue>
    </source>
</reference>
<organism evidence="16 17">
    <name type="scientific">Erythroxylum novogranatense</name>
    <dbReference type="NCBI Taxonomy" id="1862640"/>
    <lineage>
        <taxon>Eukaryota</taxon>
        <taxon>Viridiplantae</taxon>
        <taxon>Streptophyta</taxon>
        <taxon>Embryophyta</taxon>
        <taxon>Tracheophyta</taxon>
        <taxon>Spermatophyta</taxon>
        <taxon>Magnoliopsida</taxon>
        <taxon>eudicotyledons</taxon>
        <taxon>Gunneridae</taxon>
        <taxon>Pentapetalae</taxon>
        <taxon>rosids</taxon>
        <taxon>fabids</taxon>
        <taxon>Malpighiales</taxon>
        <taxon>Erythroxylaceae</taxon>
        <taxon>Erythroxylum</taxon>
    </lineage>
</organism>
<proteinExistence type="inferred from homology"/>
<comment type="similarity">
    <text evidence="13">Belongs to the RING-type zinc finger family. ATL subfamily.</text>
</comment>
<keyword evidence="11" id="KW-1133">Transmembrane helix</keyword>
<dbReference type="GO" id="GO:0008270">
    <property type="term" value="F:zinc ion binding"/>
    <property type="evidence" value="ECO:0007669"/>
    <property type="project" value="UniProtKB-KW"/>
</dbReference>
<comment type="catalytic activity">
    <reaction evidence="1">
        <text>S-ubiquitinyl-[E2 ubiquitin-conjugating enzyme]-L-cysteine + [acceptor protein]-L-lysine = [E2 ubiquitin-conjugating enzyme]-L-cysteine + N(6)-ubiquitinyl-[acceptor protein]-L-lysine.</text>
        <dbReference type="EC" id="2.3.2.27"/>
    </reaction>
</comment>
<feature type="domain" description="RING-type" evidence="15">
    <location>
        <begin position="84"/>
        <end position="124"/>
    </location>
</feature>
<dbReference type="PROSITE" id="PS50089">
    <property type="entry name" value="ZF_RING_2"/>
    <property type="match status" value="1"/>
</dbReference>
<dbReference type="GO" id="GO:0016020">
    <property type="term" value="C:membrane"/>
    <property type="evidence" value="ECO:0007669"/>
    <property type="project" value="UniProtKB-SubCell"/>
</dbReference>
<comment type="subcellular location">
    <subcellularLocation>
        <location evidence="2">Membrane</location>
        <topology evidence="2">Single-pass membrane protein</topology>
    </subcellularLocation>
</comment>
<keyword evidence="17" id="KW-1185">Reference proteome</keyword>
<dbReference type="PANTHER" id="PTHR46913:SF1">
    <property type="entry name" value="RING-H2 FINGER PROTEIN ATL16"/>
    <property type="match status" value="1"/>
</dbReference>
<evidence type="ECO:0000313" key="17">
    <source>
        <dbReference type="Proteomes" id="UP001159364"/>
    </source>
</evidence>
<dbReference type="InterPro" id="IPR013083">
    <property type="entry name" value="Znf_RING/FYVE/PHD"/>
</dbReference>
<protein>
    <recommendedName>
        <fullName evidence="4">RING-type E3 ubiquitin transferase</fullName>
        <ecNumber evidence="4">2.3.2.27</ecNumber>
    </recommendedName>
</protein>
<dbReference type="AlphaFoldDB" id="A0AAV8SEJ1"/>
<keyword evidence="6" id="KW-0812">Transmembrane</keyword>
<evidence type="ECO:0000256" key="10">
    <source>
        <dbReference type="ARBA" id="ARBA00022833"/>
    </source>
</evidence>
<dbReference type="EMBL" id="JAIWQS010000011">
    <property type="protein sequence ID" value="KAJ8750564.1"/>
    <property type="molecule type" value="Genomic_DNA"/>
</dbReference>
<dbReference type="Pfam" id="PF13639">
    <property type="entry name" value="zf-RING_2"/>
    <property type="match status" value="1"/>
</dbReference>
<accession>A0AAV8SEJ1</accession>
<keyword evidence="12" id="KW-0472">Membrane</keyword>
<comment type="caution">
    <text evidence="16">The sequence shown here is derived from an EMBL/GenBank/DDBJ whole genome shotgun (WGS) entry which is preliminary data.</text>
</comment>
<evidence type="ECO:0000256" key="4">
    <source>
        <dbReference type="ARBA" id="ARBA00012483"/>
    </source>
</evidence>
<keyword evidence="7" id="KW-0479">Metal-binding</keyword>
<dbReference type="Gene3D" id="3.30.40.10">
    <property type="entry name" value="Zinc/RING finger domain, C3HC4 (zinc finger)"/>
    <property type="match status" value="1"/>
</dbReference>
<keyword evidence="10" id="KW-0862">Zinc</keyword>
<dbReference type="SUPFAM" id="SSF57850">
    <property type="entry name" value="RING/U-box"/>
    <property type="match status" value="1"/>
</dbReference>
<name>A0AAV8SEJ1_9ROSI</name>
<evidence type="ECO:0000256" key="8">
    <source>
        <dbReference type="ARBA" id="ARBA00022771"/>
    </source>
</evidence>
<evidence type="ECO:0000256" key="9">
    <source>
        <dbReference type="ARBA" id="ARBA00022786"/>
    </source>
</evidence>
<evidence type="ECO:0000256" key="14">
    <source>
        <dbReference type="PROSITE-ProRule" id="PRU00175"/>
    </source>
</evidence>
<keyword evidence="8 14" id="KW-0863">Zinc-finger</keyword>
<gene>
    <name evidence="16" type="ORF">K2173_015725</name>
</gene>
<evidence type="ECO:0000256" key="2">
    <source>
        <dbReference type="ARBA" id="ARBA00004167"/>
    </source>
</evidence>
<evidence type="ECO:0000256" key="3">
    <source>
        <dbReference type="ARBA" id="ARBA00004906"/>
    </source>
</evidence>
<dbReference type="Proteomes" id="UP001159364">
    <property type="component" value="Linkage Group LG11"/>
</dbReference>
<keyword evidence="5" id="KW-0808">Transferase</keyword>
<evidence type="ECO:0000256" key="1">
    <source>
        <dbReference type="ARBA" id="ARBA00000900"/>
    </source>
</evidence>
<dbReference type="GO" id="GO:0016567">
    <property type="term" value="P:protein ubiquitination"/>
    <property type="evidence" value="ECO:0007669"/>
    <property type="project" value="InterPro"/>
</dbReference>
<dbReference type="GO" id="GO:0061630">
    <property type="term" value="F:ubiquitin protein ligase activity"/>
    <property type="evidence" value="ECO:0007669"/>
    <property type="project" value="UniProtKB-EC"/>
</dbReference>
<dbReference type="InterPro" id="IPR001841">
    <property type="entry name" value="Znf_RING"/>
</dbReference>
<evidence type="ECO:0000256" key="13">
    <source>
        <dbReference type="ARBA" id="ARBA00024209"/>
    </source>
</evidence>
<dbReference type="InterPro" id="IPR044600">
    <property type="entry name" value="ATL1/ATL16-like"/>
</dbReference>
<comment type="pathway">
    <text evidence="3">Protein modification; protein ubiquitination.</text>
</comment>
<sequence length="171" mass="19844">MVLQKQTNGKTRTESTLYWFTATLTFSSNLVHEGPPSEFISQNNPCQSDINHGLYSNITQSLPITISKNKNEKEFKPRNNEWSVCLNEYEEGESLKHLSRCSHMFHAACIDSWFKYHLYCPLCRSQIFNLTCHDHSYSSVVNPGNSTFRVFLISITSKREYLVYCKLPLVY</sequence>
<evidence type="ECO:0000313" key="16">
    <source>
        <dbReference type="EMBL" id="KAJ8750564.1"/>
    </source>
</evidence>
<evidence type="ECO:0000256" key="12">
    <source>
        <dbReference type="ARBA" id="ARBA00023136"/>
    </source>
</evidence>
<keyword evidence="9" id="KW-0833">Ubl conjugation pathway</keyword>
<evidence type="ECO:0000259" key="15">
    <source>
        <dbReference type="PROSITE" id="PS50089"/>
    </source>
</evidence>
<evidence type="ECO:0000256" key="6">
    <source>
        <dbReference type="ARBA" id="ARBA00022692"/>
    </source>
</evidence>
<dbReference type="EC" id="2.3.2.27" evidence="4"/>
<evidence type="ECO:0000256" key="11">
    <source>
        <dbReference type="ARBA" id="ARBA00022989"/>
    </source>
</evidence>
<evidence type="ECO:0000256" key="7">
    <source>
        <dbReference type="ARBA" id="ARBA00022723"/>
    </source>
</evidence>
<evidence type="ECO:0000256" key="5">
    <source>
        <dbReference type="ARBA" id="ARBA00022679"/>
    </source>
</evidence>